<dbReference type="Pfam" id="PF22608">
    <property type="entry name" value="DNAX_ATPase_lid"/>
    <property type="match status" value="1"/>
</dbReference>
<dbReference type="SMART" id="SM00382">
    <property type="entry name" value="AAA"/>
    <property type="match status" value="1"/>
</dbReference>
<evidence type="ECO:0000256" key="4">
    <source>
        <dbReference type="ARBA" id="ARBA00022705"/>
    </source>
</evidence>
<protein>
    <recommendedName>
        <fullName evidence="11">DNA polymerase III subunit gamma/tau</fullName>
        <ecNumber evidence="11">2.7.7.7</ecNumber>
    </recommendedName>
</protein>
<dbReference type="Proteomes" id="UP001221302">
    <property type="component" value="Unassembled WGS sequence"/>
</dbReference>
<dbReference type="Gene3D" id="1.20.272.10">
    <property type="match status" value="1"/>
</dbReference>
<keyword evidence="8 11" id="KW-0067">ATP-binding</keyword>
<dbReference type="PRINTS" id="PR00300">
    <property type="entry name" value="CLPPROTEASEA"/>
</dbReference>
<feature type="domain" description="AAA+ ATPase" evidence="12">
    <location>
        <begin position="37"/>
        <end position="179"/>
    </location>
</feature>
<dbReference type="InterPro" id="IPR012763">
    <property type="entry name" value="DNA_pol_III_sug/sutau_N"/>
</dbReference>
<gene>
    <name evidence="11 13" type="primary">dnaX</name>
    <name evidence="13" type="ORF">P0M35_01550</name>
</gene>
<name>A0AAE3P0J3_9BACT</name>
<keyword evidence="9 11" id="KW-0239">DNA-directed DNA polymerase</keyword>
<dbReference type="EC" id="2.7.7.7" evidence="11"/>
<comment type="catalytic activity">
    <reaction evidence="10 11">
        <text>DNA(n) + a 2'-deoxyribonucleoside 5'-triphosphate = DNA(n+1) + diphosphate</text>
        <dbReference type="Rhea" id="RHEA:22508"/>
        <dbReference type="Rhea" id="RHEA-COMP:17339"/>
        <dbReference type="Rhea" id="RHEA-COMP:17340"/>
        <dbReference type="ChEBI" id="CHEBI:33019"/>
        <dbReference type="ChEBI" id="CHEBI:61560"/>
        <dbReference type="ChEBI" id="CHEBI:173112"/>
        <dbReference type="EC" id="2.7.7.7"/>
    </reaction>
</comment>
<dbReference type="GO" id="GO:0003887">
    <property type="term" value="F:DNA-directed DNA polymerase activity"/>
    <property type="evidence" value="ECO:0007669"/>
    <property type="project" value="UniProtKB-KW"/>
</dbReference>
<comment type="caution">
    <text evidence="13">The sequence shown here is derived from an EMBL/GenBank/DDBJ whole genome shotgun (WGS) entry which is preliminary data.</text>
</comment>
<accession>A0AAE3P0J3</accession>
<dbReference type="GO" id="GO:0003677">
    <property type="term" value="F:DNA binding"/>
    <property type="evidence" value="ECO:0007669"/>
    <property type="project" value="InterPro"/>
</dbReference>
<organism evidence="13 14">
    <name type="scientific">Stygiobacter electus</name>
    <dbReference type="NCBI Taxonomy" id="3032292"/>
    <lineage>
        <taxon>Bacteria</taxon>
        <taxon>Pseudomonadati</taxon>
        <taxon>Ignavibacteriota</taxon>
        <taxon>Ignavibacteria</taxon>
        <taxon>Ignavibacteriales</taxon>
        <taxon>Melioribacteraceae</taxon>
        <taxon>Stygiobacter</taxon>
    </lineage>
</organism>
<dbReference type="Pfam" id="PF13177">
    <property type="entry name" value="DNA_pol3_delta2"/>
    <property type="match status" value="1"/>
</dbReference>
<evidence type="ECO:0000256" key="2">
    <source>
        <dbReference type="ARBA" id="ARBA00022679"/>
    </source>
</evidence>
<keyword evidence="7" id="KW-0862">Zinc</keyword>
<dbReference type="InterPro" id="IPR027417">
    <property type="entry name" value="P-loop_NTPase"/>
</dbReference>
<dbReference type="InterPro" id="IPR003593">
    <property type="entry name" value="AAA+_ATPase"/>
</dbReference>
<dbReference type="SUPFAM" id="SSF52540">
    <property type="entry name" value="P-loop containing nucleoside triphosphate hydrolases"/>
    <property type="match status" value="1"/>
</dbReference>
<dbReference type="InterPro" id="IPR001270">
    <property type="entry name" value="ClpA/B"/>
</dbReference>
<evidence type="ECO:0000256" key="7">
    <source>
        <dbReference type="ARBA" id="ARBA00022833"/>
    </source>
</evidence>
<dbReference type="NCBIfam" id="TIGR02397">
    <property type="entry name" value="dnaX_nterm"/>
    <property type="match status" value="1"/>
</dbReference>
<dbReference type="InterPro" id="IPR008921">
    <property type="entry name" value="DNA_pol3_clamp-load_cplx_C"/>
</dbReference>
<proteinExistence type="inferred from homology"/>
<dbReference type="SUPFAM" id="SSF48019">
    <property type="entry name" value="post-AAA+ oligomerization domain-like"/>
    <property type="match status" value="1"/>
</dbReference>
<comment type="function">
    <text evidence="11">DNA polymerase III is a complex, multichain enzyme responsible for most of the replicative synthesis in bacteria. This DNA polymerase also exhibits 3' to 5' exonuclease activity.</text>
</comment>
<dbReference type="FunFam" id="1.10.8.60:FF:000013">
    <property type="entry name" value="DNA polymerase III subunit gamma/tau"/>
    <property type="match status" value="1"/>
</dbReference>
<keyword evidence="4 11" id="KW-0235">DNA replication</keyword>
<evidence type="ECO:0000256" key="9">
    <source>
        <dbReference type="ARBA" id="ARBA00022932"/>
    </source>
</evidence>
<evidence type="ECO:0000256" key="1">
    <source>
        <dbReference type="ARBA" id="ARBA00006360"/>
    </source>
</evidence>
<keyword evidence="3 11" id="KW-0548">Nucleotidyltransferase</keyword>
<dbReference type="InterPro" id="IPR022754">
    <property type="entry name" value="DNA_pol_III_gamma-3"/>
</dbReference>
<dbReference type="FunFam" id="3.40.50.300:FF:000014">
    <property type="entry name" value="DNA polymerase III subunit gamma/tau"/>
    <property type="match status" value="1"/>
</dbReference>
<keyword evidence="5" id="KW-0479">Metal-binding</keyword>
<evidence type="ECO:0000256" key="11">
    <source>
        <dbReference type="RuleBase" id="RU364063"/>
    </source>
</evidence>
<dbReference type="Gene3D" id="3.40.50.300">
    <property type="entry name" value="P-loop containing nucleotide triphosphate hydrolases"/>
    <property type="match status" value="1"/>
</dbReference>
<keyword evidence="2 11" id="KW-0808">Transferase</keyword>
<keyword evidence="6 11" id="KW-0547">Nucleotide-binding</keyword>
<evidence type="ECO:0000256" key="8">
    <source>
        <dbReference type="ARBA" id="ARBA00022840"/>
    </source>
</evidence>
<evidence type="ECO:0000313" key="14">
    <source>
        <dbReference type="Proteomes" id="UP001221302"/>
    </source>
</evidence>
<evidence type="ECO:0000256" key="6">
    <source>
        <dbReference type="ARBA" id="ARBA00022741"/>
    </source>
</evidence>
<comment type="similarity">
    <text evidence="1 11">Belongs to the DnaX/STICHEL family.</text>
</comment>
<dbReference type="InterPro" id="IPR050238">
    <property type="entry name" value="DNA_Rep/Repair_Clamp_Loader"/>
</dbReference>
<evidence type="ECO:0000256" key="10">
    <source>
        <dbReference type="ARBA" id="ARBA00049244"/>
    </source>
</evidence>
<dbReference type="Pfam" id="PF12169">
    <property type="entry name" value="DNA_pol3_gamma3"/>
    <property type="match status" value="1"/>
</dbReference>
<evidence type="ECO:0000313" key="13">
    <source>
        <dbReference type="EMBL" id="MDF1610823.1"/>
    </source>
</evidence>
<dbReference type="GO" id="GO:0005524">
    <property type="term" value="F:ATP binding"/>
    <property type="evidence" value="ECO:0007669"/>
    <property type="project" value="UniProtKB-KW"/>
</dbReference>
<dbReference type="GO" id="GO:0009360">
    <property type="term" value="C:DNA polymerase III complex"/>
    <property type="evidence" value="ECO:0007669"/>
    <property type="project" value="InterPro"/>
</dbReference>
<evidence type="ECO:0000256" key="5">
    <source>
        <dbReference type="ARBA" id="ARBA00022723"/>
    </source>
</evidence>
<dbReference type="CDD" id="cd00009">
    <property type="entry name" value="AAA"/>
    <property type="match status" value="1"/>
</dbReference>
<dbReference type="Gene3D" id="1.10.8.60">
    <property type="match status" value="1"/>
</dbReference>
<sequence>MNYIVTARKWRPQTFGEVVGQEHITTTIKNAIINKRVAHAYLFTGPRGCGKTTTARILAKTLNCLNIKDGEPCNECEMCQSFLSSQTLDIIEIDGASNRRIEEIRTLRESVKYTPTKGKYKVYIIDEVHMLTTESFNALLKTLEEPPEHTIFIFATTDVHKVPLTIISRCQRFDFRRIEISTIKNHLKKIAQTENIDIDDKALTLIAKKADGALRDAQSIFDQVISFSGNKVDSSELEKIFNLIDEEIYFELSDAILSKNFIAAFNITNKIYENGWNYIDFLNGLTEHFRNILTVVIRKDNQLIEEADLYKEKYLNYIDQFTEADILRILSFINKTLYELKTSANQKIKIEVALSQIIALEKSSSIKELISKIEVSGKNNLTNFETTKESTPQLKINEPTTKLETIQIKNNIENFTAPQITDTFNIDELINKWQSFIDYIQKDKFFFGSVLTNTIPKLNNNKIELEVEDLQDEEIIKNNLNYLSNKMQETFGKKFKIDVKSKTQNPKKTSLGNNSKIVDSIIKNLGGKEINQ</sequence>
<comment type="subunit">
    <text evidence="11">DNA polymerase III contains a core (composed of alpha, epsilon and theta chains) that associates with a tau subunit. This core dimerizes to form the POLIII' complex. PolIII' associates with the gamma complex (composed of gamma, delta, delta', psi and chi chains) and with the beta chain to form the complete DNA polymerase III complex.</text>
</comment>
<keyword evidence="14" id="KW-1185">Reference proteome</keyword>
<dbReference type="RefSeq" id="WP_321534590.1">
    <property type="nucleotide sequence ID" value="NZ_JARGDL010000002.1"/>
</dbReference>
<dbReference type="GO" id="GO:0046872">
    <property type="term" value="F:metal ion binding"/>
    <property type="evidence" value="ECO:0007669"/>
    <property type="project" value="UniProtKB-KW"/>
</dbReference>
<dbReference type="NCBIfam" id="NF004046">
    <property type="entry name" value="PRK05563.1"/>
    <property type="match status" value="1"/>
</dbReference>
<evidence type="ECO:0000259" key="12">
    <source>
        <dbReference type="SMART" id="SM00382"/>
    </source>
</evidence>
<dbReference type="AlphaFoldDB" id="A0AAE3P0J3"/>
<reference evidence="13" key="1">
    <citation type="submission" date="2023-03" db="EMBL/GenBank/DDBJ databases">
        <title>Stygiobacter electus gen. nov., sp. nov., facultatively anaerobic thermotolerant bacterium of the class Ignavibacteria from a well of Yessentuki mineral water deposit.</title>
        <authorList>
            <person name="Podosokorskaya O.A."/>
            <person name="Elcheninov A.G."/>
            <person name="Petrova N.F."/>
            <person name="Zavarzina D.G."/>
            <person name="Kublanov I.V."/>
            <person name="Merkel A.Y."/>
        </authorList>
    </citation>
    <scope>NUCLEOTIDE SEQUENCE</scope>
    <source>
        <strain evidence="13">09-Me</strain>
    </source>
</reference>
<dbReference type="InterPro" id="IPR045085">
    <property type="entry name" value="HLD_clamp_pol_III_gamma_tau"/>
</dbReference>
<evidence type="ECO:0000256" key="3">
    <source>
        <dbReference type="ARBA" id="ARBA00022695"/>
    </source>
</evidence>
<dbReference type="EMBL" id="JARGDL010000002">
    <property type="protein sequence ID" value="MDF1610823.1"/>
    <property type="molecule type" value="Genomic_DNA"/>
</dbReference>
<dbReference type="CDD" id="cd18137">
    <property type="entry name" value="HLD_clamp_pol_III_gamma_tau"/>
    <property type="match status" value="1"/>
</dbReference>
<dbReference type="GO" id="GO:0006261">
    <property type="term" value="P:DNA-templated DNA replication"/>
    <property type="evidence" value="ECO:0007669"/>
    <property type="project" value="TreeGrafter"/>
</dbReference>
<dbReference type="PANTHER" id="PTHR11669:SF0">
    <property type="entry name" value="PROTEIN STICHEL-LIKE 2"/>
    <property type="match status" value="1"/>
</dbReference>
<dbReference type="PANTHER" id="PTHR11669">
    <property type="entry name" value="REPLICATION FACTOR C / DNA POLYMERASE III GAMMA-TAU SUBUNIT"/>
    <property type="match status" value="1"/>
</dbReference>